<keyword evidence="2" id="KW-1185">Reference proteome</keyword>
<dbReference type="Proteomes" id="UP000053647">
    <property type="component" value="Unassembled WGS sequence"/>
</dbReference>
<dbReference type="HOGENOM" id="CLU_007317_0_0_1"/>
<name>A0A0C9T8R8_PAXIN</name>
<evidence type="ECO:0000313" key="2">
    <source>
        <dbReference type="Proteomes" id="UP000053647"/>
    </source>
</evidence>
<accession>A0A0C9T8R8</accession>
<proteinExistence type="predicted"/>
<reference evidence="1 2" key="1">
    <citation type="submission" date="2014-06" db="EMBL/GenBank/DDBJ databases">
        <authorList>
            <consortium name="DOE Joint Genome Institute"/>
            <person name="Kuo A."/>
            <person name="Kohler A."/>
            <person name="Nagy L.G."/>
            <person name="Floudas D."/>
            <person name="Copeland A."/>
            <person name="Barry K.W."/>
            <person name="Cichocki N."/>
            <person name="Veneault-Fourrey C."/>
            <person name="LaButti K."/>
            <person name="Lindquist E.A."/>
            <person name="Lipzen A."/>
            <person name="Lundell T."/>
            <person name="Morin E."/>
            <person name="Murat C."/>
            <person name="Sun H."/>
            <person name="Tunlid A."/>
            <person name="Henrissat B."/>
            <person name="Grigoriev I.V."/>
            <person name="Hibbett D.S."/>
            <person name="Martin F."/>
            <person name="Nordberg H.P."/>
            <person name="Cantor M.N."/>
            <person name="Hua S.X."/>
        </authorList>
    </citation>
    <scope>NUCLEOTIDE SEQUENCE [LARGE SCALE GENOMIC DNA]</scope>
    <source>
        <strain evidence="1 2">ATCC 200175</strain>
    </source>
</reference>
<organism evidence="1 2">
    <name type="scientific">Paxillus involutus ATCC 200175</name>
    <dbReference type="NCBI Taxonomy" id="664439"/>
    <lineage>
        <taxon>Eukaryota</taxon>
        <taxon>Fungi</taxon>
        <taxon>Dikarya</taxon>
        <taxon>Basidiomycota</taxon>
        <taxon>Agaricomycotina</taxon>
        <taxon>Agaricomycetes</taxon>
        <taxon>Agaricomycetidae</taxon>
        <taxon>Boletales</taxon>
        <taxon>Paxilineae</taxon>
        <taxon>Paxillaceae</taxon>
        <taxon>Paxillus</taxon>
    </lineage>
</organism>
<evidence type="ECO:0000313" key="1">
    <source>
        <dbReference type="EMBL" id="KIJ12055.1"/>
    </source>
</evidence>
<reference evidence="2" key="2">
    <citation type="submission" date="2015-01" db="EMBL/GenBank/DDBJ databases">
        <title>Evolutionary Origins and Diversification of the Mycorrhizal Mutualists.</title>
        <authorList>
            <consortium name="DOE Joint Genome Institute"/>
            <consortium name="Mycorrhizal Genomics Consortium"/>
            <person name="Kohler A."/>
            <person name="Kuo A."/>
            <person name="Nagy L.G."/>
            <person name="Floudas D."/>
            <person name="Copeland A."/>
            <person name="Barry K.W."/>
            <person name="Cichocki N."/>
            <person name="Veneault-Fourrey C."/>
            <person name="LaButti K."/>
            <person name="Lindquist E.A."/>
            <person name="Lipzen A."/>
            <person name="Lundell T."/>
            <person name="Morin E."/>
            <person name="Murat C."/>
            <person name="Riley R."/>
            <person name="Ohm R."/>
            <person name="Sun H."/>
            <person name="Tunlid A."/>
            <person name="Henrissat B."/>
            <person name="Grigoriev I.V."/>
            <person name="Hibbett D.S."/>
            <person name="Martin F."/>
        </authorList>
    </citation>
    <scope>NUCLEOTIDE SEQUENCE [LARGE SCALE GENOMIC DNA]</scope>
    <source>
        <strain evidence="2">ATCC 200175</strain>
    </source>
</reference>
<gene>
    <name evidence="1" type="ORF">PAXINDRAFT_15086</name>
</gene>
<evidence type="ECO:0008006" key="3">
    <source>
        <dbReference type="Google" id="ProtNLM"/>
    </source>
</evidence>
<dbReference type="EMBL" id="KN819369">
    <property type="protein sequence ID" value="KIJ12055.1"/>
    <property type="molecule type" value="Genomic_DNA"/>
</dbReference>
<dbReference type="OrthoDB" id="428577at2759"/>
<sequence>MSTSSSDEARSSIEYIKSVVPKVRDIHVAIDFERTSERLRYLLQAIEKGRKTGAVTADNLDAAMLALLQLIKRAERIIRMELQRSLGDRTWNRSEIRAELDRLRTDISQYLGSQVISAISERFRAEERSSIPAGTEEIMTELARLDKKDNSNAAWPDSILRAARERQEPSLQVRGSEAQVASVFSLEMYNPSSSWSHEDFTGRGFGNIGRQAKRTVNLLARSLDQTTTAKVVIKGLKHRRGGSVSSKSRPANLATPLATPGVVTSQETRNVILELPKSAKFTDLHNLIKAKGYRVPTELTVQGECIVVRVSETTSLDPLAPGGLQISLSMPVLHYFNKYLRYHGLSAQPSTTPGHTLATLNDDGVVAGGVEFQFHRTLRVPDNAPPSNLPASMGVFPLEPVTKFGNRVPEAMRKKGGFIMPMFKREAMWMSFHDSMNTRPAVKVSVGGVNAVTGVANSSPTPPNSKQDYIVAGLQPWLDGIMTASRVVRQAKSNMGGLQFDIFPVRDREFTVQNNKSDIVLAKTKTPAELSLAVGAELRLTFLQNFKRHRLPSESFVTLGRRDQLSNYLTKAVGSIVLDASYPSPSSYSHFCGSLEVHSVSSVGLGFGGGGKITQRIYQDTNDVRIYDEDSGQRLFVHVVTPKEWELITGIIAPITPISASRYKQPNVPWFRLSDGHASALSADPSGSLSTIKSVARLDAKKQAEPSHEIDPDHPPSCSKHSKTLSVCVFRPCSHTACSACLGAVMMLQMKCLTCEHKVERIVGMKDTIVVPTPVGDVDGLEWDVSQMEELASLATGSKNVSIIHLREDRVPRLHASKPTAFGRY</sequence>
<protein>
    <recommendedName>
        <fullName evidence="3">RING-type domain-containing protein</fullName>
    </recommendedName>
</protein>
<dbReference type="AlphaFoldDB" id="A0A0C9T8R8"/>